<evidence type="ECO:0000313" key="1">
    <source>
        <dbReference type="EMBL" id="SAK88254.1"/>
    </source>
</evidence>
<accession>A0A158D0S2</accession>
<dbReference type="Proteomes" id="UP000054903">
    <property type="component" value="Unassembled WGS sequence"/>
</dbReference>
<proteinExistence type="predicted"/>
<dbReference type="AlphaFoldDB" id="A0A158D0S2"/>
<keyword evidence="2" id="KW-1185">Reference proteome</keyword>
<sequence length="118" mass="12676">MPRKIEQRTEGVAFDCHVPDNVTEIYADGASEIQFGMPMSRILFHSVTKPADGQSPEERVARLALVLPTSALLELVANIATNTTPEVAESTKAAMAGFLGHVSTQIGRLVDITAAKKK</sequence>
<reference evidence="1" key="1">
    <citation type="submission" date="2016-01" db="EMBL/GenBank/DDBJ databases">
        <authorList>
            <person name="Peeters C."/>
        </authorList>
    </citation>
    <scope>NUCLEOTIDE SEQUENCE</scope>
    <source>
        <strain evidence="1">LMG 29320</strain>
    </source>
</reference>
<evidence type="ECO:0000313" key="2">
    <source>
        <dbReference type="Proteomes" id="UP000054903"/>
    </source>
</evidence>
<dbReference type="RefSeq" id="WP_061136854.1">
    <property type="nucleotide sequence ID" value="NZ_FCNX02000013.1"/>
</dbReference>
<protein>
    <submittedName>
        <fullName evidence="1">Uncharacterized protein</fullName>
    </submittedName>
</protein>
<dbReference type="EMBL" id="FCNX02000013">
    <property type="protein sequence ID" value="SAK88254.1"/>
    <property type="molecule type" value="Genomic_DNA"/>
</dbReference>
<comment type="caution">
    <text evidence="1">The sequence shown here is derived from an EMBL/GenBank/DDBJ whole genome shotgun (WGS) entry which is preliminary data.</text>
</comment>
<dbReference type="STRING" id="1777138.AWB77_04763"/>
<organism evidence="1 2">
    <name type="scientific">Caballeronia fortuita</name>
    <dbReference type="NCBI Taxonomy" id="1777138"/>
    <lineage>
        <taxon>Bacteria</taxon>
        <taxon>Pseudomonadati</taxon>
        <taxon>Pseudomonadota</taxon>
        <taxon>Betaproteobacteria</taxon>
        <taxon>Burkholderiales</taxon>
        <taxon>Burkholderiaceae</taxon>
        <taxon>Caballeronia</taxon>
    </lineage>
</organism>
<gene>
    <name evidence="1" type="ORF">AWB77_04763</name>
</gene>
<name>A0A158D0S2_9BURK</name>